<feature type="region of interest" description="Disordered" evidence="1">
    <location>
        <begin position="547"/>
        <end position="801"/>
    </location>
</feature>
<feature type="region of interest" description="Disordered" evidence="1">
    <location>
        <begin position="26"/>
        <end position="83"/>
    </location>
</feature>
<feature type="compositionally biased region" description="Low complexity" evidence="1">
    <location>
        <begin position="1560"/>
        <end position="1571"/>
    </location>
</feature>
<keyword evidence="4" id="KW-1185">Reference proteome</keyword>
<dbReference type="PANTHER" id="PTHR11289:SF0">
    <property type="entry name" value="BREAST CANCER TYPE 2 SUSCEPTIBILITY PROTEIN"/>
    <property type="match status" value="1"/>
</dbReference>
<dbReference type="KEGG" id="mbr:MONBRDRAFT_10393"/>
<dbReference type="RefSeq" id="XP_001748240.1">
    <property type="nucleotide sequence ID" value="XM_001748188.1"/>
</dbReference>
<dbReference type="PANTHER" id="PTHR11289">
    <property type="entry name" value="BREAST CANCER TYPE 2 SUSCEPTIBILITY PROTEIN BRCA2"/>
    <property type="match status" value="1"/>
</dbReference>
<dbReference type="InterPro" id="IPR015525">
    <property type="entry name" value="BRCA2"/>
</dbReference>
<accession>A9V630</accession>
<feature type="compositionally biased region" description="Polar residues" evidence="1">
    <location>
        <begin position="127"/>
        <end position="150"/>
    </location>
</feature>
<dbReference type="EMBL" id="CH991562">
    <property type="protein sequence ID" value="EDQ87001.1"/>
    <property type="molecule type" value="Genomic_DNA"/>
</dbReference>
<dbReference type="GO" id="GO:0000724">
    <property type="term" value="P:double-strand break repair via homologous recombination"/>
    <property type="evidence" value="ECO:0007669"/>
    <property type="project" value="InterPro"/>
</dbReference>
<gene>
    <name evidence="3" type="ORF">MONBRDRAFT_10393</name>
</gene>
<protein>
    <recommendedName>
        <fullName evidence="2">BRCA2 OB1 domain-containing protein</fullName>
    </recommendedName>
</protein>
<feature type="region of interest" description="Disordered" evidence="1">
    <location>
        <begin position="1614"/>
        <end position="1661"/>
    </location>
</feature>
<feature type="compositionally biased region" description="Polar residues" evidence="1">
    <location>
        <begin position="272"/>
        <end position="282"/>
    </location>
</feature>
<feature type="compositionally biased region" description="Pro residues" evidence="1">
    <location>
        <begin position="1458"/>
        <end position="1467"/>
    </location>
</feature>
<feature type="compositionally biased region" description="Low complexity" evidence="1">
    <location>
        <begin position="642"/>
        <end position="665"/>
    </location>
</feature>
<feature type="region of interest" description="Disordered" evidence="1">
    <location>
        <begin position="119"/>
        <end position="285"/>
    </location>
</feature>
<proteinExistence type="predicted"/>
<dbReference type="Proteomes" id="UP000001357">
    <property type="component" value="Unassembled WGS sequence"/>
</dbReference>
<feature type="compositionally biased region" description="Low complexity" evidence="1">
    <location>
        <begin position="1621"/>
        <end position="1638"/>
    </location>
</feature>
<dbReference type="GeneID" id="5893478"/>
<dbReference type="Pfam" id="PF09103">
    <property type="entry name" value="BRCA-2_OB1"/>
    <property type="match status" value="1"/>
</dbReference>
<feature type="compositionally biased region" description="Basic and acidic residues" evidence="1">
    <location>
        <begin position="175"/>
        <end position="184"/>
    </location>
</feature>
<feature type="compositionally biased region" description="Polar residues" evidence="1">
    <location>
        <begin position="789"/>
        <end position="801"/>
    </location>
</feature>
<feature type="compositionally biased region" description="Polar residues" evidence="1">
    <location>
        <begin position="1644"/>
        <end position="1655"/>
    </location>
</feature>
<evidence type="ECO:0000259" key="2">
    <source>
        <dbReference type="Pfam" id="PF09103"/>
    </source>
</evidence>
<organism evidence="3 4">
    <name type="scientific">Monosiga brevicollis</name>
    <name type="common">Choanoflagellate</name>
    <dbReference type="NCBI Taxonomy" id="81824"/>
    <lineage>
        <taxon>Eukaryota</taxon>
        <taxon>Choanoflagellata</taxon>
        <taxon>Craspedida</taxon>
        <taxon>Salpingoecidae</taxon>
        <taxon>Monosiga</taxon>
    </lineage>
</organism>
<dbReference type="InterPro" id="IPR015187">
    <property type="entry name" value="BRCA2_OB_1"/>
</dbReference>
<feature type="region of interest" description="Disordered" evidence="1">
    <location>
        <begin position="1458"/>
        <end position="1501"/>
    </location>
</feature>
<sequence>MGSQQDLMVKTNEAAQQWCQEVLRGMGMRESASPGPHNRVAPLRSFSRGRWRVDPGPQHSPSPSEPLGSKAGAPAPTTPAPMLHGSIDPISSTPREQATLPVASSFTTPVLFRHAPLDPTMRRNRQAQESLAATPANMTPGSTPRATQAPSPEDPTPLHHRRLSSIILDGYGSEHSPDPMHRPFELPANFDEFSPSLLTPTGPNRRSPGARRPPRLELGPPMPLEEHGQPQAKQSKLDVSPGPRSPLQNLQPKSAPSSSPNQEQPGDADGASQETETGSPISSGPLLLEFRNARTHQVSARTNRVVSTEADAAKGRALLAAAQHDAPDAETAAVPDEPSTPAFVGFQSARTNRVVSTEADAAKGRALLAAAQHDAPDAETAAVPDEPSTPAFVGFQSARTNRVVSTEADAAKGRALLAAAQHDAPDAPDAETAAVPDEPLGIMPRLPASLHQPVVSSAVASAGSDQYAQHAHLLPALHDNDNDKSNTKPHIDLARANHAVATTRRTTAGPPENDPACLGFQNLRSNTIISSARHATHGRALLADATTKQSNLRNDGHLNKQAHDHEDIEPPRKVPVWAPTETPISFVPPRPSDGNTTAKQPRLQLLDQHPPASTRPSPGVNAASAPETPSFSVPRTLANPAPGSTTTSPLSSPSSLRRRPPTVTSFATPRANVAASIKTAHGETPSHGIGAALTPKNHHPRPAAFVTPARTGRKAHTPGLMASSKRRAANAPSTPGFGTRAKPKGYRPYKPPRISVGGAASEAANSPSHPQTPLTPQPSSSRGLDVTPAKSSNSTTTSVTPLTRKEDAQFFALCASWWQQAPLRLVPATSSPRWDKETLGDTLVDLGFSTSSLRYSPTPSASDGHIDGNGDATTPVPLRETLRRALVEFARDPSSTLKPVSSSDPASTEATLRLTARQIVELWRLIPALARCTLTKADWLLNAACLGLWSHGSILACWEPLTAFVGALAHREHYANVRPALRQICEEDRHVALPFTCTVLDVAPNNGYVWICDGTYPLRARPDPALQASWSKSYGGGWQGLIGGGLAVINAALQSPGPHPPLDDAESTQLTLYCNSTRGLEDASVEDFVSVAPDWQPPAFDWSVTPISDIVPDGGAVPLVEAFVERVLPTVYRVTDDLHSDFLGLGALHRMRDFFERRCQEAQDELEKQALKQAEAVIQRCSLPGTGSTHNDEQLAAFLVADRAADLASVPTARLEAARAEHMAQLQARVDQARHLAAQRMRAEQGFDMLTDPVALTQVQLRCRTNGSRALLSVWRDALGLDDQANGALLCLRNVVPKVRNDQLTLAKAKTTAIQLRADERDPALGRALTPARFLFRTAAFEYVDILGKVLSIDTPLGSGVSALQRLELADAEGHQFVLQCHGSLAFHGVDIEAGPRAWCWEHVRVLPDVSDRGLPVCEFTGCSRVSSLQQRPCRAFLGALEAFQGALDNFSWQIQPLPPKAAPPNSSPHGSPLRAGVRARHPTGSAAREAGTASLSAENRSAGGTELRMVLLPFPQANFILQLQGTCMRFEKGTEVGQSVEVLALDWGPVPTEPPPATAPVTHAVASSSPQATDAPLESEEGACPICQSVFPLGELAEHCDACVDNAGRTLRSGRRRRTPSLSREGSSSSSSSSTRGSRSRRVTPNATRETVPTSFEGPAASVDVAAEPVTGHAAPAAKSAESAQPAIITIRASCAIHALHLPDPDVASDGFAGRACQLDGSGRMSAQLSWTELALIAQYRCAHDHRVRRHRIELAELLGVHPETALLNLLRRLLDCHDTDSVRLRLRVPSGRWALNHVFPERSCILVSPHFLLPKFAWG</sequence>
<feature type="compositionally biased region" description="Low complexity" evidence="1">
    <location>
        <begin position="766"/>
        <end position="781"/>
    </location>
</feature>
<feature type="region of interest" description="Disordered" evidence="1">
    <location>
        <begin position="1554"/>
        <end position="1578"/>
    </location>
</feature>
<evidence type="ECO:0000313" key="4">
    <source>
        <dbReference type="Proteomes" id="UP000001357"/>
    </source>
</evidence>
<dbReference type="Gene3D" id="2.40.50.140">
    <property type="entry name" value="Nucleic acid-binding proteins"/>
    <property type="match status" value="2"/>
</dbReference>
<name>A9V630_MONBE</name>
<dbReference type="InParanoid" id="A9V630"/>
<evidence type="ECO:0000313" key="3">
    <source>
        <dbReference type="EMBL" id="EDQ87001.1"/>
    </source>
</evidence>
<dbReference type="STRING" id="81824.A9V630"/>
<dbReference type="SUPFAM" id="SSF50249">
    <property type="entry name" value="Nucleic acid-binding proteins"/>
    <property type="match status" value="2"/>
</dbReference>
<feature type="compositionally biased region" description="Basic and acidic residues" evidence="1">
    <location>
        <begin position="554"/>
        <end position="572"/>
    </location>
</feature>
<dbReference type="InterPro" id="IPR012340">
    <property type="entry name" value="NA-bd_OB-fold"/>
</dbReference>
<reference evidence="3 4" key="1">
    <citation type="journal article" date="2008" name="Nature">
        <title>The genome of the choanoflagellate Monosiga brevicollis and the origin of metazoans.</title>
        <authorList>
            <consortium name="JGI Sequencing"/>
            <person name="King N."/>
            <person name="Westbrook M.J."/>
            <person name="Young S.L."/>
            <person name="Kuo A."/>
            <person name="Abedin M."/>
            <person name="Chapman J."/>
            <person name="Fairclough S."/>
            <person name="Hellsten U."/>
            <person name="Isogai Y."/>
            <person name="Letunic I."/>
            <person name="Marr M."/>
            <person name="Pincus D."/>
            <person name="Putnam N."/>
            <person name="Rokas A."/>
            <person name="Wright K.J."/>
            <person name="Zuzow R."/>
            <person name="Dirks W."/>
            <person name="Good M."/>
            <person name="Goodstein D."/>
            <person name="Lemons D."/>
            <person name="Li W."/>
            <person name="Lyons J.B."/>
            <person name="Morris A."/>
            <person name="Nichols S."/>
            <person name="Richter D.J."/>
            <person name="Salamov A."/>
            <person name="Bork P."/>
            <person name="Lim W.A."/>
            <person name="Manning G."/>
            <person name="Miller W.T."/>
            <person name="McGinnis W."/>
            <person name="Shapiro H."/>
            <person name="Tjian R."/>
            <person name="Grigoriev I.V."/>
            <person name="Rokhsar D."/>
        </authorList>
    </citation>
    <scope>NUCLEOTIDE SEQUENCE [LARGE SCALE GENOMIC DNA]</scope>
    <source>
        <strain evidence="4">MX1 / ATCC 50154</strain>
    </source>
</reference>
<evidence type="ECO:0000256" key="1">
    <source>
        <dbReference type="SAM" id="MobiDB-lite"/>
    </source>
</evidence>
<feature type="domain" description="BRCA2 OB1" evidence="2">
    <location>
        <begin position="979"/>
        <end position="1078"/>
    </location>
</feature>
<feature type="compositionally biased region" description="Polar residues" evidence="1">
    <location>
        <begin position="246"/>
        <end position="264"/>
    </location>
</feature>